<evidence type="ECO:0000313" key="3">
    <source>
        <dbReference type="Proteomes" id="UP000076722"/>
    </source>
</evidence>
<feature type="transmembrane region" description="Helical" evidence="1">
    <location>
        <begin position="12"/>
        <end position="32"/>
    </location>
</feature>
<accession>A0A164YDV7</accession>
<keyword evidence="3" id="KW-1185">Reference proteome</keyword>
<reference evidence="2 3" key="1">
    <citation type="journal article" date="2016" name="Mol. Biol. Evol.">
        <title>Comparative Genomics of Early-Diverging Mushroom-Forming Fungi Provides Insights into the Origins of Lignocellulose Decay Capabilities.</title>
        <authorList>
            <person name="Nagy L.G."/>
            <person name="Riley R."/>
            <person name="Tritt A."/>
            <person name="Adam C."/>
            <person name="Daum C."/>
            <person name="Floudas D."/>
            <person name="Sun H."/>
            <person name="Yadav J.S."/>
            <person name="Pangilinan J."/>
            <person name="Larsson K.H."/>
            <person name="Matsuura K."/>
            <person name="Barry K."/>
            <person name="Labutti K."/>
            <person name="Kuo R."/>
            <person name="Ohm R.A."/>
            <person name="Bhattacharya S.S."/>
            <person name="Shirouzu T."/>
            <person name="Yoshinaga Y."/>
            <person name="Martin F.M."/>
            <person name="Grigoriev I.V."/>
            <person name="Hibbett D.S."/>
        </authorList>
    </citation>
    <scope>NUCLEOTIDE SEQUENCE [LARGE SCALE GENOMIC DNA]</scope>
    <source>
        <strain evidence="2 3">HHB9708</strain>
    </source>
</reference>
<organism evidence="2 3">
    <name type="scientific">Sistotremastrum niveocremeum HHB9708</name>
    <dbReference type="NCBI Taxonomy" id="1314777"/>
    <lineage>
        <taxon>Eukaryota</taxon>
        <taxon>Fungi</taxon>
        <taxon>Dikarya</taxon>
        <taxon>Basidiomycota</taxon>
        <taxon>Agaricomycotina</taxon>
        <taxon>Agaricomycetes</taxon>
        <taxon>Sistotremastrales</taxon>
        <taxon>Sistotremastraceae</taxon>
        <taxon>Sertulicium</taxon>
        <taxon>Sertulicium niveocremeum</taxon>
    </lineage>
</organism>
<keyword evidence="1" id="KW-0472">Membrane</keyword>
<sequence length="76" mass="8768">MIGEDLSSYHNAMLAVLQAVVRLTCMHLFILAGSASIKGYPSSYHFSTSHRYQRPIVVAMTMRWHCMNEFRYLKIS</sequence>
<dbReference type="AlphaFoldDB" id="A0A164YDV7"/>
<dbReference type="Proteomes" id="UP000076722">
    <property type="component" value="Unassembled WGS sequence"/>
</dbReference>
<evidence type="ECO:0000313" key="2">
    <source>
        <dbReference type="EMBL" id="KZS96824.1"/>
    </source>
</evidence>
<name>A0A164YDV7_9AGAM</name>
<evidence type="ECO:0000256" key="1">
    <source>
        <dbReference type="SAM" id="Phobius"/>
    </source>
</evidence>
<dbReference type="EMBL" id="KV419398">
    <property type="protein sequence ID" value="KZS96824.1"/>
    <property type="molecule type" value="Genomic_DNA"/>
</dbReference>
<keyword evidence="1" id="KW-1133">Transmembrane helix</keyword>
<protein>
    <submittedName>
        <fullName evidence="2">Uncharacterized protein</fullName>
    </submittedName>
</protein>
<keyword evidence="1" id="KW-0812">Transmembrane</keyword>
<gene>
    <name evidence="2" type="ORF">SISNIDRAFT_286801</name>
</gene>
<proteinExistence type="predicted"/>